<protein>
    <recommendedName>
        <fullName evidence="5">Fungal N-terminal domain-containing protein</fullName>
    </recommendedName>
</protein>
<keyword evidence="1" id="KW-0175">Coiled coil</keyword>
<proteinExistence type="predicted"/>
<comment type="caution">
    <text evidence="3">The sequence shown here is derived from an EMBL/GenBank/DDBJ whole genome shotgun (WGS) entry which is preliminary data.</text>
</comment>
<feature type="compositionally biased region" description="Basic and acidic residues" evidence="2">
    <location>
        <begin position="402"/>
        <end position="417"/>
    </location>
</feature>
<evidence type="ECO:0000256" key="2">
    <source>
        <dbReference type="SAM" id="MobiDB-lite"/>
    </source>
</evidence>
<gene>
    <name evidence="3" type="ORF">C8A01DRAFT_20607</name>
</gene>
<sequence length="435" mass="48779">MDPLSITSAIVGLLTAAGKVYALLEVFSAIRNAPAAIKDAQNEVQHAEIALRSMQRLLHRLDVSNPRRSLIQVDELRITLADAMLAFSAFETMLQRLASLTRVRVAISWVKFSKQMDEHVARIGRHQQSLTLMMSILQCDSDLEAYLSQQKLQSLIEKVLAENTELRQKLAESLRICSPCAVATRHPEDENATIRQRKNGNDDASTLRGVGRTYSIQSAISHFSNVGNFGGGIIRFAFENILEQSRVYRRNANQVECDRSYTSTAQVSHAWSVFSGYSLADISVLSVIAMPLTTLDIENGNHYPTHPQNGSSMKPQGGMGLAITSSSTYDYASWPALRMEDPVWLNGGAERQPEITSMEIDRFSQGFSAALEWIGEEDEKDEEEHNHQQYKDYVGASGGREQGQEARDATQESREEEATPLWQQNRRQNRNLMWV</sequence>
<accession>A0AAN6SM20</accession>
<evidence type="ECO:0000313" key="3">
    <source>
        <dbReference type="EMBL" id="KAK4032307.1"/>
    </source>
</evidence>
<feature type="region of interest" description="Disordered" evidence="2">
    <location>
        <begin position="377"/>
        <end position="435"/>
    </location>
</feature>
<organism evidence="3 4">
    <name type="scientific">Parachaetomium inaequale</name>
    <dbReference type="NCBI Taxonomy" id="2588326"/>
    <lineage>
        <taxon>Eukaryota</taxon>
        <taxon>Fungi</taxon>
        <taxon>Dikarya</taxon>
        <taxon>Ascomycota</taxon>
        <taxon>Pezizomycotina</taxon>
        <taxon>Sordariomycetes</taxon>
        <taxon>Sordariomycetidae</taxon>
        <taxon>Sordariales</taxon>
        <taxon>Chaetomiaceae</taxon>
        <taxon>Parachaetomium</taxon>
    </lineage>
</organism>
<dbReference type="AlphaFoldDB" id="A0AAN6SM20"/>
<feature type="coiled-coil region" evidence="1">
    <location>
        <begin position="149"/>
        <end position="176"/>
    </location>
</feature>
<keyword evidence="4" id="KW-1185">Reference proteome</keyword>
<evidence type="ECO:0000256" key="1">
    <source>
        <dbReference type="SAM" id="Coils"/>
    </source>
</evidence>
<dbReference type="EMBL" id="MU854625">
    <property type="protein sequence ID" value="KAK4032307.1"/>
    <property type="molecule type" value="Genomic_DNA"/>
</dbReference>
<dbReference type="Proteomes" id="UP001303115">
    <property type="component" value="Unassembled WGS sequence"/>
</dbReference>
<evidence type="ECO:0008006" key="5">
    <source>
        <dbReference type="Google" id="ProtNLM"/>
    </source>
</evidence>
<name>A0AAN6SM20_9PEZI</name>
<evidence type="ECO:0000313" key="4">
    <source>
        <dbReference type="Proteomes" id="UP001303115"/>
    </source>
</evidence>
<reference evidence="4" key="1">
    <citation type="journal article" date="2023" name="Mol. Phylogenet. Evol.">
        <title>Genome-scale phylogeny and comparative genomics of the fungal order Sordariales.</title>
        <authorList>
            <person name="Hensen N."/>
            <person name="Bonometti L."/>
            <person name="Westerberg I."/>
            <person name="Brannstrom I.O."/>
            <person name="Guillou S."/>
            <person name="Cros-Aarteil S."/>
            <person name="Calhoun S."/>
            <person name="Haridas S."/>
            <person name="Kuo A."/>
            <person name="Mondo S."/>
            <person name="Pangilinan J."/>
            <person name="Riley R."/>
            <person name="LaButti K."/>
            <person name="Andreopoulos B."/>
            <person name="Lipzen A."/>
            <person name="Chen C."/>
            <person name="Yan M."/>
            <person name="Daum C."/>
            <person name="Ng V."/>
            <person name="Clum A."/>
            <person name="Steindorff A."/>
            <person name="Ohm R.A."/>
            <person name="Martin F."/>
            <person name="Silar P."/>
            <person name="Natvig D.O."/>
            <person name="Lalanne C."/>
            <person name="Gautier V."/>
            <person name="Ament-Velasquez S.L."/>
            <person name="Kruys A."/>
            <person name="Hutchinson M.I."/>
            <person name="Powell A.J."/>
            <person name="Barry K."/>
            <person name="Miller A.N."/>
            <person name="Grigoriev I.V."/>
            <person name="Debuchy R."/>
            <person name="Gladieux P."/>
            <person name="Hiltunen Thoren M."/>
            <person name="Johannesson H."/>
        </authorList>
    </citation>
    <scope>NUCLEOTIDE SEQUENCE [LARGE SCALE GENOMIC DNA]</scope>
    <source>
        <strain evidence="4">CBS 284.82</strain>
    </source>
</reference>